<protein>
    <submittedName>
        <fullName evidence="2">NAD(P)+ transhydrogenase beta chain</fullName>
    </submittedName>
</protein>
<name>A0A7T7HH27_9HYPH</name>
<organism evidence="2 3">
    <name type="scientific">Martelella lutilitoris</name>
    <dbReference type="NCBI Taxonomy" id="2583532"/>
    <lineage>
        <taxon>Bacteria</taxon>
        <taxon>Pseudomonadati</taxon>
        <taxon>Pseudomonadota</taxon>
        <taxon>Alphaproteobacteria</taxon>
        <taxon>Hyphomicrobiales</taxon>
        <taxon>Aurantimonadaceae</taxon>
        <taxon>Martelella</taxon>
    </lineage>
</organism>
<dbReference type="RefSeq" id="WP_200333783.1">
    <property type="nucleotide sequence ID" value="NZ_CP066786.1"/>
</dbReference>
<dbReference type="AlphaFoldDB" id="A0A7T7HH27"/>
<proteinExistence type="predicted"/>
<sequence length="82" mass="8561">MQKPRYSSSKMHLTISHVCAWAVIFTIVVAACLGSEGARALASTVVPIMAGLIAAMLGIHRFSGSLDMRTIAKASAEKQGGS</sequence>
<gene>
    <name evidence="2" type="ORF">JET14_12015</name>
</gene>
<keyword evidence="1" id="KW-0472">Membrane</keyword>
<feature type="transmembrane region" description="Helical" evidence="1">
    <location>
        <begin position="40"/>
        <end position="59"/>
    </location>
</feature>
<dbReference type="EMBL" id="CP066786">
    <property type="protein sequence ID" value="QQM29064.1"/>
    <property type="molecule type" value="Genomic_DNA"/>
</dbReference>
<dbReference type="KEGG" id="mlut:JET14_12015"/>
<evidence type="ECO:0000313" key="2">
    <source>
        <dbReference type="EMBL" id="QQM29064.1"/>
    </source>
</evidence>
<reference evidence="2 3" key="1">
    <citation type="submission" date="2020-12" db="EMBL/GenBank/DDBJ databases">
        <authorList>
            <person name="Zheng R.K."/>
            <person name="Sun C.M."/>
        </authorList>
    </citation>
    <scope>NUCLEOTIDE SEQUENCE [LARGE SCALE GENOMIC DNA]</scope>
    <source>
        <strain evidence="2 3">ZRK001</strain>
    </source>
</reference>
<keyword evidence="1" id="KW-1133">Transmembrane helix</keyword>
<dbReference type="PROSITE" id="PS51257">
    <property type="entry name" value="PROKAR_LIPOPROTEIN"/>
    <property type="match status" value="1"/>
</dbReference>
<keyword evidence="1" id="KW-0812">Transmembrane</keyword>
<evidence type="ECO:0000313" key="3">
    <source>
        <dbReference type="Proteomes" id="UP000596083"/>
    </source>
</evidence>
<dbReference type="Proteomes" id="UP000596083">
    <property type="component" value="Chromosome"/>
</dbReference>
<evidence type="ECO:0000256" key="1">
    <source>
        <dbReference type="SAM" id="Phobius"/>
    </source>
</evidence>
<accession>A0A7T7HH27</accession>